<organism evidence="1 2">
    <name type="scientific">Morella rubra</name>
    <name type="common">Chinese bayberry</name>
    <dbReference type="NCBI Taxonomy" id="262757"/>
    <lineage>
        <taxon>Eukaryota</taxon>
        <taxon>Viridiplantae</taxon>
        <taxon>Streptophyta</taxon>
        <taxon>Embryophyta</taxon>
        <taxon>Tracheophyta</taxon>
        <taxon>Spermatophyta</taxon>
        <taxon>Magnoliopsida</taxon>
        <taxon>eudicotyledons</taxon>
        <taxon>Gunneridae</taxon>
        <taxon>Pentapetalae</taxon>
        <taxon>rosids</taxon>
        <taxon>fabids</taxon>
        <taxon>Fagales</taxon>
        <taxon>Myricaceae</taxon>
        <taxon>Morella</taxon>
    </lineage>
</organism>
<keyword evidence="2" id="KW-1185">Reference proteome</keyword>
<accession>A0A6A1UTH6</accession>
<gene>
    <name evidence="1" type="ORF">CJ030_MR8G025486</name>
</gene>
<dbReference type="AlphaFoldDB" id="A0A6A1UTH6"/>
<protein>
    <submittedName>
        <fullName evidence="1">Uncharacterized protein</fullName>
    </submittedName>
</protein>
<reference evidence="1 2" key="1">
    <citation type="journal article" date="2019" name="Plant Biotechnol. J.">
        <title>The red bayberry genome and genetic basis of sex determination.</title>
        <authorList>
            <person name="Jia H.M."/>
            <person name="Jia H.J."/>
            <person name="Cai Q.L."/>
            <person name="Wang Y."/>
            <person name="Zhao H.B."/>
            <person name="Yang W.F."/>
            <person name="Wang G.Y."/>
            <person name="Li Y.H."/>
            <person name="Zhan D.L."/>
            <person name="Shen Y.T."/>
            <person name="Niu Q.F."/>
            <person name="Chang L."/>
            <person name="Qiu J."/>
            <person name="Zhao L."/>
            <person name="Xie H.B."/>
            <person name="Fu W.Y."/>
            <person name="Jin J."/>
            <person name="Li X.W."/>
            <person name="Jiao Y."/>
            <person name="Zhou C.C."/>
            <person name="Tu T."/>
            <person name="Chai C.Y."/>
            <person name="Gao J.L."/>
            <person name="Fan L.J."/>
            <person name="van de Weg E."/>
            <person name="Wang J.Y."/>
            <person name="Gao Z.S."/>
        </authorList>
    </citation>
    <scope>NUCLEOTIDE SEQUENCE [LARGE SCALE GENOMIC DNA]</scope>
    <source>
        <tissue evidence="1">Leaves</tissue>
    </source>
</reference>
<evidence type="ECO:0000313" key="1">
    <source>
        <dbReference type="EMBL" id="KAB1203695.1"/>
    </source>
</evidence>
<dbReference type="Proteomes" id="UP000516437">
    <property type="component" value="Chromosome 8"/>
</dbReference>
<dbReference type="OrthoDB" id="2148490at2759"/>
<evidence type="ECO:0000313" key="2">
    <source>
        <dbReference type="Proteomes" id="UP000516437"/>
    </source>
</evidence>
<name>A0A6A1UTH6_9ROSI</name>
<dbReference type="EMBL" id="RXIC02000026">
    <property type="protein sequence ID" value="KAB1203695.1"/>
    <property type="molecule type" value="Genomic_DNA"/>
</dbReference>
<sequence length="189" mass="20133">MAASQPPQRLGAQSGSGYSVLGSWSSGWVAPGHALLEELRGWLAATPAAKKMASSKLFSLLRRCPASSRLPFFSTARLFHLLPDPNSLSPPSHPSCTRKPRFSPPASRLASLGLFQSRAFSSRSPDDFEFGLLSADPDAQLPTESEIINEGSGGVMGVLPDVTVDDSALPVRAVISFLDGYHDLTGLPW</sequence>
<proteinExistence type="predicted"/>
<comment type="caution">
    <text evidence="1">The sequence shown here is derived from an EMBL/GenBank/DDBJ whole genome shotgun (WGS) entry which is preliminary data.</text>
</comment>